<protein>
    <recommendedName>
        <fullName evidence="2">LDB19 N-terminal domain-containing protein</fullName>
    </recommendedName>
</protein>
<dbReference type="InterPro" id="IPR050357">
    <property type="entry name" value="Arrestin_domain-protein"/>
</dbReference>
<feature type="compositionally biased region" description="Acidic residues" evidence="1">
    <location>
        <begin position="557"/>
        <end position="572"/>
    </location>
</feature>
<dbReference type="GO" id="GO:0030674">
    <property type="term" value="F:protein-macromolecule adaptor activity"/>
    <property type="evidence" value="ECO:0007669"/>
    <property type="project" value="TreeGrafter"/>
</dbReference>
<dbReference type="PANTHER" id="PTHR11188:SF76">
    <property type="entry name" value="PROTEIN LDB19"/>
    <property type="match status" value="1"/>
</dbReference>
<accession>A0A084GDC1</accession>
<dbReference type="PANTHER" id="PTHR11188">
    <property type="entry name" value="ARRESTIN DOMAIN CONTAINING PROTEIN"/>
    <property type="match status" value="1"/>
</dbReference>
<dbReference type="OrthoDB" id="3832628at2759"/>
<comment type="caution">
    <text evidence="3">The sequence shown here is derived from an EMBL/GenBank/DDBJ whole genome shotgun (WGS) entry which is preliminary data.</text>
</comment>
<dbReference type="OMA" id="MVVAEEW"/>
<dbReference type="KEGG" id="sapo:SAPIO_CDS2143"/>
<keyword evidence="4" id="KW-1185">Reference proteome</keyword>
<feature type="compositionally biased region" description="Basic residues" evidence="1">
    <location>
        <begin position="460"/>
        <end position="472"/>
    </location>
</feature>
<evidence type="ECO:0000313" key="3">
    <source>
        <dbReference type="EMBL" id="KEZ45333.1"/>
    </source>
</evidence>
<gene>
    <name evidence="3" type="ORF">SAPIO_CDS2143</name>
</gene>
<evidence type="ECO:0000313" key="4">
    <source>
        <dbReference type="Proteomes" id="UP000028545"/>
    </source>
</evidence>
<dbReference type="Proteomes" id="UP000028545">
    <property type="component" value="Unassembled WGS sequence"/>
</dbReference>
<name>A0A084GDC1_PSEDA</name>
<feature type="region of interest" description="Disordered" evidence="1">
    <location>
        <begin position="286"/>
        <end position="306"/>
    </location>
</feature>
<feature type="region of interest" description="Disordered" evidence="1">
    <location>
        <begin position="532"/>
        <end position="597"/>
    </location>
</feature>
<dbReference type="VEuPathDB" id="FungiDB:SAPIO_CDS2143"/>
<feature type="compositionally biased region" description="Polar residues" evidence="1">
    <location>
        <begin position="17"/>
        <end position="35"/>
    </location>
</feature>
<feature type="region of interest" description="Disordered" evidence="1">
    <location>
        <begin position="122"/>
        <end position="141"/>
    </location>
</feature>
<organism evidence="3 4">
    <name type="scientific">Pseudallescheria apiosperma</name>
    <name type="common">Scedosporium apiospermum</name>
    <dbReference type="NCBI Taxonomy" id="563466"/>
    <lineage>
        <taxon>Eukaryota</taxon>
        <taxon>Fungi</taxon>
        <taxon>Dikarya</taxon>
        <taxon>Ascomycota</taxon>
        <taxon>Pezizomycotina</taxon>
        <taxon>Sordariomycetes</taxon>
        <taxon>Hypocreomycetidae</taxon>
        <taxon>Microascales</taxon>
        <taxon>Microascaceae</taxon>
        <taxon>Scedosporium</taxon>
    </lineage>
</organism>
<dbReference type="GO" id="GO:0070086">
    <property type="term" value="P:ubiquitin-dependent endocytosis"/>
    <property type="evidence" value="ECO:0007669"/>
    <property type="project" value="TreeGrafter"/>
</dbReference>
<sequence>MHPNLLSVANIFRSRTEGSNVPAKNQTATLRSSRYSIDRVDSHATGSSANTSSASIDHESDESAYTHRPLPPMDTQQPVADDDSTSQQSRQQQQQQQQTQQRPPSPPSPSLSSIRSSLLHGHFPRLSEDGSRPQIPPKRKRRFSFPLPLPWIFKDNDTPPAPASLDFVIESPPVLFHLDPERSTGALVSGQVLLDVKEDSIEVSEVKASLVLRIVQKKPFQGHCDDCTTHEEELQQWSFLTQPLTLSRGTHQFPFTGLLDGHLPITTDTALVTISYHLIATTLVSRPPSTTRAPTSGSSSPGAIPITNSRLIPVRRSLPETDSPHNSVRVFPPTNIRASAQYQQVLYPSGRNNITMSLDGLTSKLPQDDSLECWRLKKASWRLEESIKTVAEACTRHASVITDTAELAAETNKNKIPRTETRVLGEEVVCRDWKSDYLTADGHLELFFDFGMHPSMRKPPPVHHHHHHHHQPSSRYACDTTTPEGVQITHSLLVELIVSRARAFASRPDDLVDTGMGRILRMRFKVNLTEKPGSSVAWDDEAPPMYDEVPPSPPRYEDDESDAGGADDEDPEPIYAARDSVDWREADRSFSSSASST</sequence>
<dbReference type="EMBL" id="JOWA01000085">
    <property type="protein sequence ID" value="KEZ45333.1"/>
    <property type="molecule type" value="Genomic_DNA"/>
</dbReference>
<evidence type="ECO:0000259" key="2">
    <source>
        <dbReference type="Pfam" id="PF13002"/>
    </source>
</evidence>
<reference evidence="3 4" key="1">
    <citation type="journal article" date="2014" name="Genome Announc.">
        <title>Draft genome sequence of the pathogenic fungus Scedosporium apiospermum.</title>
        <authorList>
            <person name="Vandeputte P."/>
            <person name="Ghamrawi S."/>
            <person name="Rechenmann M."/>
            <person name="Iltis A."/>
            <person name="Giraud S."/>
            <person name="Fleury M."/>
            <person name="Thornton C."/>
            <person name="Delhaes L."/>
            <person name="Meyer W."/>
            <person name="Papon N."/>
            <person name="Bouchara J.P."/>
        </authorList>
    </citation>
    <scope>NUCLEOTIDE SEQUENCE [LARGE SCALE GENOMIC DNA]</scope>
    <source>
        <strain evidence="3 4">IHEM 14462</strain>
    </source>
</reference>
<dbReference type="InterPro" id="IPR014752">
    <property type="entry name" value="Arrestin-like_C"/>
</dbReference>
<evidence type="ECO:0000256" key="1">
    <source>
        <dbReference type="SAM" id="MobiDB-lite"/>
    </source>
</evidence>
<dbReference type="GO" id="GO:0031625">
    <property type="term" value="F:ubiquitin protein ligase binding"/>
    <property type="evidence" value="ECO:0007669"/>
    <property type="project" value="TreeGrafter"/>
</dbReference>
<dbReference type="Pfam" id="PF13002">
    <property type="entry name" value="LDB19"/>
    <property type="match status" value="1"/>
</dbReference>
<feature type="compositionally biased region" description="Low complexity" evidence="1">
    <location>
        <begin position="85"/>
        <end position="102"/>
    </location>
</feature>
<dbReference type="GO" id="GO:0005829">
    <property type="term" value="C:cytosol"/>
    <property type="evidence" value="ECO:0007669"/>
    <property type="project" value="TreeGrafter"/>
</dbReference>
<proteinExistence type="predicted"/>
<dbReference type="AlphaFoldDB" id="A0A084GDC1"/>
<feature type="region of interest" description="Disordered" evidence="1">
    <location>
        <begin position="17"/>
        <end position="115"/>
    </location>
</feature>
<feature type="domain" description="LDB19 N-terminal" evidence="2">
    <location>
        <begin position="206"/>
        <end position="398"/>
    </location>
</feature>
<dbReference type="InterPro" id="IPR024391">
    <property type="entry name" value="LDB19_N"/>
</dbReference>
<dbReference type="HOGENOM" id="CLU_026015_0_0_1"/>
<dbReference type="GO" id="GO:0005886">
    <property type="term" value="C:plasma membrane"/>
    <property type="evidence" value="ECO:0007669"/>
    <property type="project" value="TreeGrafter"/>
</dbReference>
<feature type="compositionally biased region" description="Basic and acidic residues" evidence="1">
    <location>
        <begin position="579"/>
        <end position="588"/>
    </location>
</feature>
<feature type="compositionally biased region" description="Low complexity" evidence="1">
    <location>
        <begin position="43"/>
        <end position="55"/>
    </location>
</feature>
<dbReference type="RefSeq" id="XP_016645132.1">
    <property type="nucleotide sequence ID" value="XM_016785254.1"/>
</dbReference>
<dbReference type="GeneID" id="27721215"/>
<dbReference type="Gene3D" id="2.60.40.640">
    <property type="match status" value="1"/>
</dbReference>
<feature type="region of interest" description="Disordered" evidence="1">
    <location>
        <begin position="458"/>
        <end position="481"/>
    </location>
</feature>